<reference evidence="1" key="1">
    <citation type="submission" date="2024-04" db="EMBL/GenBank/DDBJ databases">
        <title>Complete genome sequence of Sphingobacterium thalpophiium BAA-1094.</title>
        <authorList>
            <person name="Adaikpoh B.I."/>
        </authorList>
    </citation>
    <scope>NUCLEOTIDE SEQUENCE</scope>
    <source>
        <strain evidence="1">BAA-1094</strain>
    </source>
</reference>
<protein>
    <submittedName>
        <fullName evidence="1">Glycosyl hydrolase</fullName>
    </submittedName>
</protein>
<organism evidence="1 2">
    <name type="scientific">Sphingobacterium thalpophilum</name>
    <dbReference type="NCBI Taxonomy" id="259"/>
    <lineage>
        <taxon>Bacteria</taxon>
        <taxon>Pseudomonadati</taxon>
        <taxon>Bacteroidota</taxon>
        <taxon>Sphingobacteriia</taxon>
        <taxon>Sphingobacteriales</taxon>
        <taxon>Sphingobacteriaceae</taxon>
        <taxon>Sphingobacterium</taxon>
    </lineage>
</organism>
<keyword evidence="2" id="KW-1185">Reference proteome</keyword>
<dbReference type="Proteomes" id="UP001485301">
    <property type="component" value="Chromosome"/>
</dbReference>
<gene>
    <name evidence="1" type="ORF">AACH28_05195</name>
</gene>
<evidence type="ECO:0000313" key="2">
    <source>
        <dbReference type="Proteomes" id="UP001485301"/>
    </source>
</evidence>
<evidence type="ECO:0000313" key="1">
    <source>
        <dbReference type="EMBL" id="WZN56932.1"/>
    </source>
</evidence>
<accession>A0ACD5C4Z1</accession>
<proteinExistence type="predicted"/>
<sequence>MMNNNVVFYLVLVAMLVNYSLSAQTNGPIDRMATSETVALYKYLKSVQSQGKVLLGQQDALCYGRHWKGEPDRSDIKEVTGSHPVLLGLDFQPLTHEDKAYRESETKRLVNVVKDMYRRGGIITFSWHMSNPVNGGSYEWKNNPQLAVSEILPGGRSNAAYQSYLRRIGAFLAQCKGSKGEAIPIIFRPFHEFDGDWFWWGKGHATPAEFIHLWRYTVSYLRQDLGIHQLLFAFSPDCKFRDRTEYLAQFPGDDYVDILGMDNYWDFRPDGANDPAAAAFKMGIVSAIAQEKSKIAALTETGLERITDPNWFTQILQPILAKWPLAYCMLWRNADDISTHYYVPTKDHPAAADFKKFCQSADIILLNNNKLIYNAAAK</sequence>
<dbReference type="EMBL" id="CP151087">
    <property type="protein sequence ID" value="WZN56932.1"/>
    <property type="molecule type" value="Genomic_DNA"/>
</dbReference>
<name>A0ACD5C4Z1_9SPHI</name>
<keyword evidence="1" id="KW-0378">Hydrolase</keyword>